<dbReference type="InterPro" id="IPR000683">
    <property type="entry name" value="Gfo/Idh/MocA-like_OxRdtase_N"/>
</dbReference>
<proteinExistence type="predicted"/>
<evidence type="ECO:0000313" key="7">
    <source>
        <dbReference type="Proteomes" id="UP000560069"/>
    </source>
</evidence>
<evidence type="ECO:0000256" key="3">
    <source>
        <dbReference type="SAM" id="MobiDB-lite"/>
    </source>
</evidence>
<dbReference type="PANTHER" id="PTHR43818">
    <property type="entry name" value="BCDNA.GH03377"/>
    <property type="match status" value="1"/>
</dbReference>
<evidence type="ECO:0000256" key="2">
    <source>
        <dbReference type="ARBA" id="ARBA00023027"/>
    </source>
</evidence>
<keyword evidence="7" id="KW-1185">Reference proteome</keyword>
<organism evidence="6 7">
    <name type="scientific">Nesterenkonia sandarakina</name>
    <dbReference type="NCBI Taxonomy" id="272918"/>
    <lineage>
        <taxon>Bacteria</taxon>
        <taxon>Bacillati</taxon>
        <taxon>Actinomycetota</taxon>
        <taxon>Actinomycetes</taxon>
        <taxon>Micrococcales</taxon>
        <taxon>Micrococcaceae</taxon>
        <taxon>Nesterenkonia</taxon>
    </lineage>
</organism>
<dbReference type="Pfam" id="PF01408">
    <property type="entry name" value="GFO_IDH_MocA"/>
    <property type="match status" value="1"/>
</dbReference>
<evidence type="ECO:0000259" key="5">
    <source>
        <dbReference type="Pfam" id="PF22725"/>
    </source>
</evidence>
<dbReference type="GO" id="GO:0016491">
    <property type="term" value="F:oxidoreductase activity"/>
    <property type="evidence" value="ECO:0007669"/>
    <property type="project" value="UniProtKB-KW"/>
</dbReference>
<comment type="caution">
    <text evidence="6">The sequence shown here is derived from an EMBL/GenBank/DDBJ whole genome shotgun (WGS) entry which is preliminary data.</text>
</comment>
<reference evidence="6 7" key="1">
    <citation type="submission" date="2020-07" db="EMBL/GenBank/DDBJ databases">
        <title>Sequencing the genomes of 1000 actinobacteria strains.</title>
        <authorList>
            <person name="Klenk H.-P."/>
        </authorList>
    </citation>
    <scope>NUCLEOTIDE SEQUENCE [LARGE SCALE GENOMIC DNA]</scope>
    <source>
        <strain evidence="6 7">DSM 15664</strain>
    </source>
</reference>
<dbReference type="Pfam" id="PF22725">
    <property type="entry name" value="GFO_IDH_MocA_C3"/>
    <property type="match status" value="1"/>
</dbReference>
<evidence type="ECO:0000313" key="6">
    <source>
        <dbReference type="EMBL" id="NYJ16347.1"/>
    </source>
</evidence>
<dbReference type="InterPro" id="IPR055170">
    <property type="entry name" value="GFO_IDH_MocA-like_dom"/>
</dbReference>
<dbReference type="Proteomes" id="UP000560069">
    <property type="component" value="Unassembled WGS sequence"/>
</dbReference>
<dbReference type="SUPFAM" id="SSF51735">
    <property type="entry name" value="NAD(P)-binding Rossmann-fold domains"/>
    <property type="match status" value="1"/>
</dbReference>
<feature type="domain" description="GFO/IDH/MocA-like oxidoreductase" evidence="5">
    <location>
        <begin position="173"/>
        <end position="293"/>
    </location>
</feature>
<feature type="domain" description="Gfo/Idh/MocA-like oxidoreductase N-terminal" evidence="4">
    <location>
        <begin position="33"/>
        <end position="150"/>
    </location>
</feature>
<dbReference type="RefSeq" id="WP_246310317.1">
    <property type="nucleotide sequence ID" value="NZ_BAAALK010000006.1"/>
</dbReference>
<dbReference type="PANTHER" id="PTHR43818:SF11">
    <property type="entry name" value="BCDNA.GH03377"/>
    <property type="match status" value="1"/>
</dbReference>
<dbReference type="Gene3D" id="3.40.50.720">
    <property type="entry name" value="NAD(P)-binding Rossmann-like Domain"/>
    <property type="match status" value="1"/>
</dbReference>
<dbReference type="GO" id="GO:0000166">
    <property type="term" value="F:nucleotide binding"/>
    <property type="evidence" value="ECO:0007669"/>
    <property type="project" value="InterPro"/>
</dbReference>
<dbReference type="InterPro" id="IPR036291">
    <property type="entry name" value="NAD(P)-bd_dom_sf"/>
</dbReference>
<gene>
    <name evidence="6" type="ORF">HNR11_000881</name>
</gene>
<dbReference type="InterPro" id="IPR029475">
    <property type="entry name" value="DUF6807"/>
</dbReference>
<protein>
    <submittedName>
        <fullName evidence="6">Putative dehydrogenase</fullName>
    </submittedName>
</protein>
<dbReference type="InterPro" id="IPR050463">
    <property type="entry name" value="Gfo/Idh/MocA_oxidrdct_glycsds"/>
</dbReference>
<dbReference type="SUPFAM" id="SSF55347">
    <property type="entry name" value="Glyceraldehyde-3-phosphate dehydrogenase-like, C-terminal domain"/>
    <property type="match status" value="1"/>
</dbReference>
<name>A0A7Z0E769_9MICC</name>
<accession>A0A7Z0E769</accession>
<sequence length="732" mass="78538">MSANQLSSAEPRMEKANAETSKGTASSEAARTVVLIGLDGFGRQHLLNLTRLAELGKVRLIAGVSFSDPGPQVRGDIPVFETLAQALAAGHRPDIVIVSTPINTHSELAIEALRCGADVLLEKPPTATLEQFMQLQAVAEEVGGRVQVGFQSLGSHALPAIRDLLIGTPEEPGRIGRLRAVGATGQWVRSLSYYQRSPWAGRREMDGVPVVDGVVTNPLAHAVKTALHIAGAKTLDDVASLHTELHHAHDIEADDTSLVALRTRGGIPVTAALTLCAAQQQDPWITISGTEGEAIFYYTRDELVIRPNPQRPGHAEIAPQTYQFERTNLLENLIDVQLGARHEDGAPVTLLSPLSDHGAFMRVLEAVRTGDAPDGIGPEHVQWVGEAQEAHPVIAHIEDYLARAIKAAPSSFSSLGAPWAAEPAVAGELSVVLGGQRRRVATLRTGTDISPTDSPRPFLDEVRTVGAVVVSDQQPLDHTWHLGVGVALQDVNGTNFWGGRTYTRETGRYIWREDHGRIETTDQQILETSAGTQLSSQLVWIDPSGTTLLREQREITVTGRRITSDADAAADPAADSTPGESAWSMDFATTLGNPGEHDVALGSPGSNGRVKGGYGGFFWRLPALGAAEIFTAEAHGEDAVHGSLTEWLAVSAEFRPRPSRAGGAGEATLVFLREDANPDPWFVRHASYPGVGTSLAWEKPVTLAPGEQLTRQVRVLVLDGRLDAERVARHVR</sequence>
<keyword evidence="2" id="KW-0520">NAD</keyword>
<feature type="region of interest" description="Disordered" evidence="3">
    <location>
        <begin position="1"/>
        <end position="24"/>
    </location>
</feature>
<dbReference type="Pfam" id="PF14100">
    <property type="entry name" value="DUF6807"/>
    <property type="match status" value="1"/>
</dbReference>
<evidence type="ECO:0000256" key="1">
    <source>
        <dbReference type="ARBA" id="ARBA00023002"/>
    </source>
</evidence>
<evidence type="ECO:0000259" key="4">
    <source>
        <dbReference type="Pfam" id="PF01408"/>
    </source>
</evidence>
<dbReference type="Gene3D" id="3.30.360.10">
    <property type="entry name" value="Dihydrodipicolinate Reductase, domain 2"/>
    <property type="match status" value="1"/>
</dbReference>
<keyword evidence="1" id="KW-0560">Oxidoreductase</keyword>
<dbReference type="AlphaFoldDB" id="A0A7Z0E769"/>
<dbReference type="EMBL" id="JACCFQ010000001">
    <property type="protein sequence ID" value="NYJ16347.1"/>
    <property type="molecule type" value="Genomic_DNA"/>
</dbReference>